<evidence type="ECO:0000313" key="2">
    <source>
        <dbReference type="Proteomes" id="UP000050416"/>
    </source>
</evidence>
<dbReference type="AlphaFoldDB" id="A0A0P7YKD5"/>
<name>A0A0P7YKD5_9GAMM</name>
<organism evidence="1 2">
    <name type="scientific">Marinobacter excellens HL-55</name>
    <dbReference type="NCBI Taxonomy" id="1305731"/>
    <lineage>
        <taxon>Bacteria</taxon>
        <taxon>Pseudomonadati</taxon>
        <taxon>Pseudomonadota</taxon>
        <taxon>Gammaproteobacteria</taxon>
        <taxon>Pseudomonadales</taxon>
        <taxon>Marinobacteraceae</taxon>
        <taxon>Marinobacter</taxon>
    </lineage>
</organism>
<sequence>MASENLDKGEESTQSVRAVEKIATDLHELVVRFK</sequence>
<dbReference type="Proteomes" id="UP000050416">
    <property type="component" value="Unassembled WGS sequence"/>
</dbReference>
<comment type="caution">
    <text evidence="1">The sequence shown here is derived from an EMBL/GenBank/DDBJ whole genome shotgun (WGS) entry which is preliminary data.</text>
</comment>
<accession>A0A0P7YKD5</accession>
<gene>
    <name evidence="1" type="ORF">HLUCCX14_02770</name>
</gene>
<protein>
    <submittedName>
        <fullName evidence="1">Uncharacterized protein</fullName>
    </submittedName>
</protein>
<evidence type="ECO:0000313" key="1">
    <source>
        <dbReference type="EMBL" id="KPQ30019.1"/>
    </source>
</evidence>
<dbReference type="EMBL" id="LJZQ01000003">
    <property type="protein sequence ID" value="KPQ30019.1"/>
    <property type="molecule type" value="Genomic_DNA"/>
</dbReference>
<reference evidence="1 2" key="1">
    <citation type="submission" date="2015-09" db="EMBL/GenBank/DDBJ databases">
        <title>Identification and resolution of microdiversity through metagenomic sequencing of parallel consortia.</title>
        <authorList>
            <person name="Nelson W.C."/>
            <person name="Romine M.F."/>
            <person name="Lindemann S.R."/>
        </authorList>
    </citation>
    <scope>NUCLEOTIDE SEQUENCE [LARGE SCALE GENOMIC DNA]</scope>
    <source>
        <strain evidence="1">HL-55</strain>
    </source>
</reference>
<proteinExistence type="predicted"/>